<dbReference type="Proteomes" id="UP001165366">
    <property type="component" value="Unassembled WGS sequence"/>
</dbReference>
<feature type="transmembrane region" description="Helical" evidence="1">
    <location>
        <begin position="44"/>
        <end position="65"/>
    </location>
</feature>
<sequence length="395" mass="45064">MPWPLRMVLYASILLVLFLTYFGFRYFRSLSIVEVESIWMFKSFFVILVMLFVAFPAAGLMQFNLQGTFSVDDYPHFMIYLFWFGFVFSGVMLNWLILHDLLLPVFNKFSSFSTEFLKLRFAQTFLTLAAFTLLFTAAKMVWDTNRMVVERITYEIPGESSTRLQTPLNIVHITDLHADVFTTAEKMDRYIQLVNQEEPDLVFFTGDLITEGIGHVQEGADALQKIKSTYGVYAVIGDHDYWAGPDHIVEALEQRDIQVLENEHIQIDHNGTPIFIAGVTEIYSYNLERSQLQQLINSTPNDGIKIVSSHQASDRLIEFSQESGTDLLLSGHTHGGQVRIPVFFYPFTAVRSETTYVKGHWNLGNMLLNVNSGLGFTLSPIRYNAPAQVSVITVQ</sequence>
<organism evidence="3 4">
    <name type="scientific">Rhodohalobacter sulfatireducens</name>
    <dbReference type="NCBI Taxonomy" id="2911366"/>
    <lineage>
        <taxon>Bacteria</taxon>
        <taxon>Pseudomonadati</taxon>
        <taxon>Balneolota</taxon>
        <taxon>Balneolia</taxon>
        <taxon>Balneolales</taxon>
        <taxon>Balneolaceae</taxon>
        <taxon>Rhodohalobacter</taxon>
    </lineage>
</organism>
<name>A0ABS9KGP1_9BACT</name>
<keyword evidence="4" id="KW-1185">Reference proteome</keyword>
<evidence type="ECO:0000256" key="1">
    <source>
        <dbReference type="SAM" id="Phobius"/>
    </source>
</evidence>
<feature type="transmembrane region" description="Helical" evidence="1">
    <location>
        <begin position="117"/>
        <end position="137"/>
    </location>
</feature>
<comment type="caution">
    <text evidence="3">The sequence shown here is derived from an EMBL/GenBank/DDBJ whole genome shotgun (WGS) entry which is preliminary data.</text>
</comment>
<dbReference type="Pfam" id="PF00149">
    <property type="entry name" value="Metallophos"/>
    <property type="match status" value="1"/>
</dbReference>
<evidence type="ECO:0000313" key="4">
    <source>
        <dbReference type="Proteomes" id="UP001165366"/>
    </source>
</evidence>
<reference evidence="3" key="2">
    <citation type="submission" date="2024-05" db="EMBL/GenBank/DDBJ databases">
        <title>Rhodohalobacter halophilus gen. nov., sp. nov., a moderately halophilic member of the family Balneolaceae.</title>
        <authorList>
            <person name="Xia J."/>
        </authorList>
    </citation>
    <scope>NUCLEOTIDE SEQUENCE</scope>
    <source>
        <strain evidence="3">WB101</strain>
    </source>
</reference>
<dbReference type="PANTHER" id="PTHR31302">
    <property type="entry name" value="TRANSMEMBRANE PROTEIN WITH METALLOPHOSPHOESTERASE DOMAIN-RELATED"/>
    <property type="match status" value="1"/>
</dbReference>
<keyword evidence="1" id="KW-0472">Membrane</keyword>
<keyword evidence="1" id="KW-0812">Transmembrane</keyword>
<dbReference type="Gene3D" id="3.60.21.10">
    <property type="match status" value="1"/>
</dbReference>
<reference evidence="3" key="1">
    <citation type="submission" date="2022-01" db="EMBL/GenBank/DDBJ databases">
        <authorList>
            <person name="Wang Y."/>
        </authorList>
    </citation>
    <scope>NUCLEOTIDE SEQUENCE</scope>
    <source>
        <strain evidence="3">WB101</strain>
    </source>
</reference>
<dbReference type="PANTHER" id="PTHR31302:SF0">
    <property type="entry name" value="TRANSMEMBRANE PROTEIN WITH METALLOPHOSPHOESTERASE DOMAIN"/>
    <property type="match status" value="1"/>
</dbReference>
<proteinExistence type="predicted"/>
<feature type="domain" description="Calcineurin-like phosphoesterase" evidence="2">
    <location>
        <begin position="169"/>
        <end position="335"/>
    </location>
</feature>
<dbReference type="InterPro" id="IPR029052">
    <property type="entry name" value="Metallo-depent_PP-like"/>
</dbReference>
<gene>
    <name evidence="3" type="ORF">L6773_15645</name>
</gene>
<dbReference type="InterPro" id="IPR004843">
    <property type="entry name" value="Calcineurin-like_PHP"/>
</dbReference>
<dbReference type="EMBL" id="JAKLWS010000024">
    <property type="protein sequence ID" value="MCG2590011.1"/>
    <property type="molecule type" value="Genomic_DNA"/>
</dbReference>
<protein>
    <submittedName>
        <fullName evidence="3">Metallophosphoesterase</fullName>
    </submittedName>
</protein>
<feature type="transmembrane region" description="Helical" evidence="1">
    <location>
        <begin position="7"/>
        <end position="24"/>
    </location>
</feature>
<feature type="transmembrane region" description="Helical" evidence="1">
    <location>
        <begin position="77"/>
        <end position="97"/>
    </location>
</feature>
<accession>A0ABS9KGP1</accession>
<dbReference type="RefSeq" id="WP_237855368.1">
    <property type="nucleotide sequence ID" value="NZ_JAKLWS010000024.1"/>
</dbReference>
<dbReference type="InterPro" id="IPR051158">
    <property type="entry name" value="Metallophosphoesterase_sf"/>
</dbReference>
<dbReference type="SUPFAM" id="SSF56300">
    <property type="entry name" value="Metallo-dependent phosphatases"/>
    <property type="match status" value="1"/>
</dbReference>
<evidence type="ECO:0000313" key="3">
    <source>
        <dbReference type="EMBL" id="MCG2590011.1"/>
    </source>
</evidence>
<evidence type="ECO:0000259" key="2">
    <source>
        <dbReference type="Pfam" id="PF00149"/>
    </source>
</evidence>
<keyword evidence="1" id="KW-1133">Transmembrane helix</keyword>